<dbReference type="PANTHER" id="PTHR24300">
    <property type="entry name" value="CYTOCHROME P450 508A4-RELATED"/>
    <property type="match status" value="1"/>
</dbReference>
<accession>A0A4Y2V7A9</accession>
<dbReference type="Pfam" id="PF00067">
    <property type="entry name" value="p450"/>
    <property type="match status" value="1"/>
</dbReference>
<evidence type="ECO:0000256" key="3">
    <source>
        <dbReference type="ARBA" id="ARBA00023004"/>
    </source>
</evidence>
<dbReference type="InterPro" id="IPR001128">
    <property type="entry name" value="Cyt_P450"/>
</dbReference>
<comment type="similarity">
    <text evidence="1 6">Belongs to the cytochrome P450 family.</text>
</comment>
<dbReference type="GO" id="GO:0008395">
    <property type="term" value="F:steroid hydroxylase activity"/>
    <property type="evidence" value="ECO:0007669"/>
    <property type="project" value="TreeGrafter"/>
</dbReference>
<keyword evidence="4 6" id="KW-0503">Monooxygenase</keyword>
<dbReference type="SUPFAM" id="SSF48264">
    <property type="entry name" value="Cytochrome P450"/>
    <property type="match status" value="1"/>
</dbReference>
<reference evidence="7 11" key="1">
    <citation type="journal article" date="2019" name="Sci. Rep.">
        <title>Orb-weaving spider Araneus ventricosus genome elucidates the spidroin gene catalogue.</title>
        <authorList>
            <person name="Kono N."/>
            <person name="Nakamura H."/>
            <person name="Ohtoshi R."/>
            <person name="Moran D.A.P."/>
            <person name="Shinohara A."/>
            <person name="Yoshida Y."/>
            <person name="Fujiwara M."/>
            <person name="Mori M."/>
            <person name="Tomita M."/>
            <person name="Arakawa K."/>
        </authorList>
    </citation>
    <scope>NUCLEOTIDE SEQUENCE [LARGE SCALE GENOMIC DNA]</scope>
</reference>
<gene>
    <name evidence="7" type="primary">CYP2U1_8</name>
    <name evidence="10" type="synonym">CYP2U1_14</name>
    <name evidence="8" type="synonym">CYP2U1_15</name>
    <name evidence="9" type="synonym">CYP2U1_18</name>
    <name evidence="7" type="ORF">AVEN_252053_1</name>
    <name evidence="8" type="ORF">AVEN_265086_1</name>
    <name evidence="9" type="ORF">AVEN_35977_1</name>
    <name evidence="10" type="ORF">AVEN_64666_1</name>
</gene>
<dbReference type="PROSITE" id="PS00086">
    <property type="entry name" value="CYTOCHROME_P450"/>
    <property type="match status" value="1"/>
</dbReference>
<dbReference type="GO" id="GO:0020037">
    <property type="term" value="F:heme binding"/>
    <property type="evidence" value="ECO:0007669"/>
    <property type="project" value="InterPro"/>
</dbReference>
<dbReference type="GO" id="GO:0016712">
    <property type="term" value="F:oxidoreductase activity, acting on paired donors, with incorporation or reduction of molecular oxygen, reduced flavin or flavoprotein as one donor, and incorporation of one atom of oxygen"/>
    <property type="evidence" value="ECO:0007669"/>
    <property type="project" value="TreeGrafter"/>
</dbReference>
<dbReference type="EMBL" id="BGPR01044397">
    <property type="protein sequence ID" value="GBO21177.1"/>
    <property type="molecule type" value="Genomic_DNA"/>
</dbReference>
<protein>
    <submittedName>
        <fullName evidence="7">Cytochrome P450 2U1</fullName>
    </submittedName>
</protein>
<dbReference type="InterPro" id="IPR017972">
    <property type="entry name" value="Cyt_P450_CS"/>
</dbReference>
<keyword evidence="3 5" id="KW-0408">Iron</keyword>
<evidence type="ECO:0000313" key="8">
    <source>
        <dbReference type="EMBL" id="GBO21170.1"/>
    </source>
</evidence>
<evidence type="ECO:0000313" key="9">
    <source>
        <dbReference type="EMBL" id="GBO21172.1"/>
    </source>
</evidence>
<sequence length="162" mass="18860">MRPVKLIQDIIDEHKTTYDEETPRDIIGEYFKERDKRRSRGDPTAEYFTEEATLGGYRIPKGAIVLLDFYSSHHDPKVYEEPEKFNPSRFIEGKRKAESPILFGMGKRSCLGEGFVMMQTFLLLVTLIQNFQLTLPRETKKISYEEFMTGNLLICAKPRTNN</sequence>
<proteinExistence type="inferred from homology"/>
<evidence type="ECO:0000256" key="2">
    <source>
        <dbReference type="ARBA" id="ARBA00022723"/>
    </source>
</evidence>
<keyword evidence="6" id="KW-0560">Oxidoreductase</keyword>
<dbReference type="GO" id="GO:0005506">
    <property type="term" value="F:iron ion binding"/>
    <property type="evidence" value="ECO:0007669"/>
    <property type="project" value="InterPro"/>
</dbReference>
<evidence type="ECO:0000256" key="5">
    <source>
        <dbReference type="PIRSR" id="PIRSR602401-1"/>
    </source>
</evidence>
<dbReference type="InterPro" id="IPR050182">
    <property type="entry name" value="Cytochrome_P450_fam2"/>
</dbReference>
<evidence type="ECO:0000256" key="1">
    <source>
        <dbReference type="ARBA" id="ARBA00010617"/>
    </source>
</evidence>
<evidence type="ECO:0000313" key="7">
    <source>
        <dbReference type="EMBL" id="GBO21169.1"/>
    </source>
</evidence>
<dbReference type="AlphaFoldDB" id="A0A4Y2V7A9"/>
<evidence type="ECO:0000313" key="11">
    <source>
        <dbReference type="Proteomes" id="UP000499080"/>
    </source>
</evidence>
<dbReference type="EMBL" id="BGPR01044393">
    <property type="protein sequence ID" value="GBO21170.1"/>
    <property type="molecule type" value="Genomic_DNA"/>
</dbReference>
<organism evidence="7 11">
    <name type="scientific">Araneus ventricosus</name>
    <name type="common">Orbweaver spider</name>
    <name type="synonym">Epeira ventricosa</name>
    <dbReference type="NCBI Taxonomy" id="182803"/>
    <lineage>
        <taxon>Eukaryota</taxon>
        <taxon>Metazoa</taxon>
        <taxon>Ecdysozoa</taxon>
        <taxon>Arthropoda</taxon>
        <taxon>Chelicerata</taxon>
        <taxon>Arachnida</taxon>
        <taxon>Araneae</taxon>
        <taxon>Araneomorphae</taxon>
        <taxon>Entelegynae</taxon>
        <taxon>Araneoidea</taxon>
        <taxon>Araneidae</taxon>
        <taxon>Araneus</taxon>
    </lineage>
</organism>
<evidence type="ECO:0000313" key="10">
    <source>
        <dbReference type="EMBL" id="GBO21177.1"/>
    </source>
</evidence>
<evidence type="ECO:0000256" key="4">
    <source>
        <dbReference type="ARBA" id="ARBA00023033"/>
    </source>
</evidence>
<dbReference type="Proteomes" id="UP000499080">
    <property type="component" value="Unassembled WGS sequence"/>
</dbReference>
<dbReference type="PRINTS" id="PR00463">
    <property type="entry name" value="EP450I"/>
</dbReference>
<feature type="binding site" description="axial binding residue" evidence="5">
    <location>
        <position position="110"/>
    </location>
    <ligand>
        <name>heme</name>
        <dbReference type="ChEBI" id="CHEBI:30413"/>
    </ligand>
    <ligandPart>
        <name>Fe</name>
        <dbReference type="ChEBI" id="CHEBI:18248"/>
    </ligandPart>
</feature>
<keyword evidence="11" id="KW-1185">Reference proteome</keyword>
<name>A0A4Y2V7A9_ARAVE</name>
<dbReference type="OrthoDB" id="1055148at2759"/>
<dbReference type="EMBL" id="BGPR01044394">
    <property type="protein sequence ID" value="GBO21172.1"/>
    <property type="molecule type" value="Genomic_DNA"/>
</dbReference>
<dbReference type="EMBL" id="BGPR01044392">
    <property type="protein sequence ID" value="GBO21169.1"/>
    <property type="molecule type" value="Genomic_DNA"/>
</dbReference>
<comment type="cofactor">
    <cofactor evidence="5">
        <name>heme</name>
        <dbReference type="ChEBI" id="CHEBI:30413"/>
    </cofactor>
</comment>
<comment type="caution">
    <text evidence="7">The sequence shown here is derived from an EMBL/GenBank/DDBJ whole genome shotgun (WGS) entry which is preliminary data.</text>
</comment>
<evidence type="ECO:0000256" key="6">
    <source>
        <dbReference type="RuleBase" id="RU000461"/>
    </source>
</evidence>
<keyword evidence="5 6" id="KW-0349">Heme</keyword>
<dbReference type="Gene3D" id="1.10.630.10">
    <property type="entry name" value="Cytochrome P450"/>
    <property type="match status" value="1"/>
</dbReference>
<dbReference type="GO" id="GO:0006805">
    <property type="term" value="P:xenobiotic metabolic process"/>
    <property type="evidence" value="ECO:0007669"/>
    <property type="project" value="TreeGrafter"/>
</dbReference>
<dbReference type="GO" id="GO:0005737">
    <property type="term" value="C:cytoplasm"/>
    <property type="evidence" value="ECO:0007669"/>
    <property type="project" value="TreeGrafter"/>
</dbReference>
<keyword evidence="2 5" id="KW-0479">Metal-binding</keyword>
<dbReference type="GO" id="GO:0006082">
    <property type="term" value="P:organic acid metabolic process"/>
    <property type="evidence" value="ECO:0007669"/>
    <property type="project" value="TreeGrafter"/>
</dbReference>
<dbReference type="InterPro" id="IPR002401">
    <property type="entry name" value="Cyt_P450_E_grp-I"/>
</dbReference>
<dbReference type="InterPro" id="IPR036396">
    <property type="entry name" value="Cyt_P450_sf"/>
</dbReference>
<dbReference type="PANTHER" id="PTHR24300:SF397">
    <property type="entry name" value="CYTOCHROME P450 2U1"/>
    <property type="match status" value="1"/>
</dbReference>